<evidence type="ECO:0000259" key="10">
    <source>
        <dbReference type="Pfam" id="PF22494"/>
    </source>
</evidence>
<dbReference type="PANTHER" id="PTHR46928">
    <property type="entry name" value="MESENCHYME-SPECIFIC CELL SURFACE GLYCOPROTEIN"/>
    <property type="match status" value="1"/>
</dbReference>
<evidence type="ECO:0000256" key="1">
    <source>
        <dbReference type="ARBA" id="ARBA00004168"/>
    </source>
</evidence>
<dbReference type="Proteomes" id="UP000339690">
    <property type="component" value="Chromosome"/>
</dbReference>
<dbReference type="InterPro" id="IPR015943">
    <property type="entry name" value="WD40/YVTN_repeat-like_dom_sf"/>
</dbReference>
<feature type="transmembrane region" description="Helical" evidence="7">
    <location>
        <begin position="898"/>
        <end position="918"/>
    </location>
</feature>
<dbReference type="AlphaFoldDB" id="A0A5Q2TNZ6"/>
<keyword evidence="4" id="KW-0732">Signal</keyword>
<keyword evidence="2" id="KW-0134">Cell wall</keyword>
<dbReference type="Pfam" id="PF00746">
    <property type="entry name" value="Gram_pos_anchor"/>
    <property type="match status" value="1"/>
</dbReference>
<gene>
    <name evidence="11" type="ORF">GI584_18180</name>
</gene>
<dbReference type="Pfam" id="PF12733">
    <property type="entry name" value="Cadherin-like"/>
    <property type="match status" value="1"/>
</dbReference>
<keyword evidence="7" id="KW-1133">Transmembrane helix</keyword>
<feature type="compositionally biased region" description="Polar residues" evidence="6">
    <location>
        <begin position="879"/>
        <end position="890"/>
    </location>
</feature>
<keyword evidence="7" id="KW-0812">Transmembrane</keyword>
<organism evidence="11 12">
    <name type="scientific">Gracilibacillus salitolerans</name>
    <dbReference type="NCBI Taxonomy" id="2663022"/>
    <lineage>
        <taxon>Bacteria</taxon>
        <taxon>Bacillati</taxon>
        <taxon>Bacillota</taxon>
        <taxon>Bacilli</taxon>
        <taxon>Bacillales</taxon>
        <taxon>Bacillaceae</taxon>
        <taxon>Gracilibacillus</taxon>
    </lineage>
</organism>
<dbReference type="Pfam" id="PF22494">
    <property type="entry name" value="choice_anch_I"/>
    <property type="match status" value="1"/>
</dbReference>
<evidence type="ECO:0000313" key="12">
    <source>
        <dbReference type="Proteomes" id="UP000339690"/>
    </source>
</evidence>
<evidence type="ECO:0000256" key="5">
    <source>
        <dbReference type="ARBA" id="ARBA00023088"/>
    </source>
</evidence>
<evidence type="ECO:0000256" key="7">
    <source>
        <dbReference type="SAM" id="Phobius"/>
    </source>
</evidence>
<keyword evidence="7" id="KW-0472">Membrane</keyword>
<keyword evidence="3" id="KW-0964">Secreted</keyword>
<evidence type="ECO:0000259" key="9">
    <source>
        <dbReference type="Pfam" id="PF12733"/>
    </source>
</evidence>
<feature type="domain" description="Choice-of-anchor I" evidence="10">
    <location>
        <begin position="65"/>
        <end position="561"/>
    </location>
</feature>
<accession>A0A5Q2TNZ6</accession>
<feature type="compositionally biased region" description="Basic and acidic residues" evidence="6">
    <location>
        <begin position="840"/>
        <end position="856"/>
    </location>
</feature>
<feature type="region of interest" description="Disordered" evidence="6">
    <location>
        <begin position="840"/>
        <end position="890"/>
    </location>
</feature>
<evidence type="ECO:0000256" key="6">
    <source>
        <dbReference type="SAM" id="MobiDB-lite"/>
    </source>
</evidence>
<name>A0A5Q2TNZ6_9BACI</name>
<feature type="compositionally biased region" description="Acidic residues" evidence="6">
    <location>
        <begin position="857"/>
        <end position="878"/>
    </location>
</feature>
<evidence type="ECO:0000256" key="2">
    <source>
        <dbReference type="ARBA" id="ARBA00022512"/>
    </source>
</evidence>
<feature type="domain" description="Gram-positive cocci surface proteins LPxTG" evidence="8">
    <location>
        <begin position="886"/>
        <end position="920"/>
    </location>
</feature>
<dbReference type="InterPro" id="IPR025883">
    <property type="entry name" value="Cadherin-like_domain"/>
</dbReference>
<keyword evidence="12" id="KW-1185">Reference proteome</keyword>
<dbReference type="PANTHER" id="PTHR46928:SF1">
    <property type="entry name" value="MESENCHYME-SPECIFIC CELL SURFACE GLYCOPROTEIN"/>
    <property type="match status" value="1"/>
</dbReference>
<dbReference type="InterPro" id="IPR019931">
    <property type="entry name" value="LPXTG_anchor"/>
</dbReference>
<dbReference type="KEGG" id="grc:GI584_18180"/>
<evidence type="ECO:0000256" key="4">
    <source>
        <dbReference type="ARBA" id="ARBA00022729"/>
    </source>
</evidence>
<dbReference type="InterPro" id="IPR055188">
    <property type="entry name" value="Choice_anch_I"/>
</dbReference>
<dbReference type="SUPFAM" id="SSF50974">
    <property type="entry name" value="Nitrous oxide reductase, N-terminal domain"/>
    <property type="match status" value="1"/>
</dbReference>
<dbReference type="InterPro" id="IPR052956">
    <property type="entry name" value="Mesenchyme-surface_protein"/>
</dbReference>
<dbReference type="Gene3D" id="2.130.10.10">
    <property type="entry name" value="YVTN repeat-like/Quinoprotein amine dehydrogenase"/>
    <property type="match status" value="1"/>
</dbReference>
<reference evidence="11 12" key="1">
    <citation type="submission" date="2019-11" db="EMBL/GenBank/DDBJ databases">
        <title>Gracilibacillus salitolerans sp. nov., a moderate halophile isolated from a saline soil in northwest China.</title>
        <authorList>
            <person name="Gan L."/>
        </authorList>
    </citation>
    <scope>NUCLEOTIDE SEQUENCE [LARGE SCALE GENOMIC DNA]</scope>
    <source>
        <strain evidence="11 12">SCU50</strain>
    </source>
</reference>
<protein>
    <recommendedName>
        <fullName evidence="13">LPXTG-motif cell wall anchor domain-containing protein</fullName>
    </recommendedName>
</protein>
<dbReference type="InterPro" id="IPR011045">
    <property type="entry name" value="N2O_reductase_N"/>
</dbReference>
<feature type="domain" description="Cadherin-like beta-sandwich-like" evidence="9">
    <location>
        <begin position="570"/>
        <end position="655"/>
    </location>
</feature>
<comment type="subcellular location">
    <subcellularLocation>
        <location evidence="1">Secreted</location>
        <location evidence="1">Cell wall</location>
        <topology evidence="1">Peptidoglycan-anchor</topology>
    </subcellularLocation>
</comment>
<dbReference type="NCBIfam" id="NF038117">
    <property type="entry name" value="choice_anch_I"/>
    <property type="match status" value="1"/>
</dbReference>
<evidence type="ECO:0000313" key="11">
    <source>
        <dbReference type="EMBL" id="QGH35861.1"/>
    </source>
</evidence>
<sequence>MAEEYGKRSGMMKKFAIAILFLSFLLSVNPIMTTASSDVTYYAESEDSLAVKWLGRYSSQAPIDDGGTEIIAYDPNTYLAYSVNGSDSTLDIIDLSGLADGQTEIPLVKKIQLSDFGVNAGDLTSVAIAPDSSFIAITVPAENKVENGNVVFMSAEGNVLTTVEVGALPDMVTVTPNGSQVLVANEGEPSEDYAVNPEGSVSIIDVSNGVNEGDNLTAATATFTDEIIEEDVRKVHYDSTYAEDLEPEYIVVDDASQYGYIVLQEANAIAKLDIQSGQFLTVKSLGYKDFSIAENKLDASDKDDEINIRNWPVLSIYQPDGMDLVEINGKNYLLTANEGDAQDWDGFSEEKRVKKLVDDYQLNADLYQGYDQEELDKMVEEGLFDDEQLGRLKTSTSHPTNEEGKYEAIYAYGGRSFSIWDAETLELVYDSGSEFEEKIAAFEPEYFHSNNDEDTFESRSDDKGVEPESVITGEVNGTTYAFTGLERQGGIMVYDITNPTSPSFDSYFSSRVFQGLDLDVTSASGDVAPEGLTFIQAENSPTRKPILLAAHEVSGTIAAYEFGQSSNAALSELTVDPGEFNPEFSPEQLEYELEVPHDKEEIQISAMTQSVDAYVLVNGEDPSEPVALEEGNNEISIEVVAEDGSVSNYTIYVKRLSASMSEELQRSDNEFAVQTDIADLDENATLNLIVPEVDSELREISFTEEQVQQLKEKEITVTVEQGEIVVTFDARSFTGDAPVSLLVQKLDQDQYEYSEFALTDIYHLQFMQADQAVTNFETPVTLSFKLPEANEAASIYHWNEQDEKWDPVGGTLIDDWISAETDHFSVFTVLDSVAIAEHEEGKEIGNEDITDGKDETGETDEDNNTSTVEEEGADDEEQATSFSIENSNNSLPDTATNMYTLLVIGGSLLLIGMAIVVIRQQKNIQ</sequence>
<proteinExistence type="predicted"/>
<dbReference type="EMBL" id="CP045915">
    <property type="protein sequence ID" value="QGH35861.1"/>
    <property type="molecule type" value="Genomic_DNA"/>
</dbReference>
<evidence type="ECO:0000259" key="8">
    <source>
        <dbReference type="Pfam" id="PF00746"/>
    </source>
</evidence>
<keyword evidence="5" id="KW-0572">Peptidoglycan-anchor</keyword>
<evidence type="ECO:0008006" key="13">
    <source>
        <dbReference type="Google" id="ProtNLM"/>
    </source>
</evidence>
<evidence type="ECO:0000256" key="3">
    <source>
        <dbReference type="ARBA" id="ARBA00022525"/>
    </source>
</evidence>